<dbReference type="SUPFAM" id="SSF53850">
    <property type="entry name" value="Periplasmic binding protein-like II"/>
    <property type="match status" value="1"/>
</dbReference>
<comment type="caution">
    <text evidence="7">The sequence shown here is derived from an EMBL/GenBank/DDBJ whole genome shotgun (WGS) entry which is preliminary data.</text>
</comment>
<evidence type="ECO:0000256" key="4">
    <source>
        <dbReference type="ARBA" id="ARBA00023163"/>
    </source>
</evidence>
<dbReference type="Pfam" id="PF00126">
    <property type="entry name" value="HTH_1"/>
    <property type="match status" value="1"/>
</dbReference>
<feature type="domain" description="HTH lysR-type" evidence="6">
    <location>
        <begin position="12"/>
        <end position="69"/>
    </location>
</feature>
<dbReference type="Gene3D" id="3.40.190.290">
    <property type="match status" value="1"/>
</dbReference>
<comment type="similarity">
    <text evidence="1">Belongs to the LysR transcriptional regulatory family.</text>
</comment>
<evidence type="ECO:0000313" key="7">
    <source>
        <dbReference type="EMBL" id="MDD2179914.1"/>
    </source>
</evidence>
<dbReference type="PANTHER" id="PTHR30579">
    <property type="entry name" value="TRANSCRIPTIONAL REGULATOR"/>
    <property type="match status" value="1"/>
</dbReference>
<evidence type="ECO:0000259" key="6">
    <source>
        <dbReference type="PROSITE" id="PS50931"/>
    </source>
</evidence>
<dbReference type="InterPro" id="IPR050176">
    <property type="entry name" value="LTTR"/>
</dbReference>
<keyword evidence="5" id="KW-0175">Coiled coil</keyword>
<gene>
    <name evidence="7" type="ORF">OIN59_20940</name>
</gene>
<accession>A0ABT5S1S9</accession>
<name>A0ABT5S1S9_9BURK</name>
<sequence length="297" mass="32294">MKSTIASSQYRLGAAELEVLLAMARTGTLAAAGERLDVDASTVFRAIQRIERGLGQPLFERSRAGYRASELAQALAEQAERVEAALEAARTAAQAQPEQVSGTVRISTTDTILQGLIAPALQVLQPRHPALVYELHAGNELVSLTRRDTDIAVRATKRPPQHLVGRQLGMIRSALYTAAASPVALSAVEAGRAAWIAPDDSMPDHPSVRWRKKQYPKVQPTYRVNSLLTVMELVARGAGVGVLPTFLAQGRSDLRPLTGSLPECDNELWLLTHPESRHLRRIATVYGHLAETVQLPQ</sequence>
<keyword evidence="8" id="KW-1185">Reference proteome</keyword>
<dbReference type="InterPro" id="IPR000847">
    <property type="entry name" value="LysR_HTH_N"/>
</dbReference>
<reference evidence="7" key="1">
    <citation type="submission" date="2022-10" db="EMBL/GenBank/DDBJ databases">
        <title>Description of microaerobic benzene degrading bacteria.</title>
        <authorList>
            <person name="Bedics A."/>
            <person name="Tancsics A."/>
            <person name="Banerjee S."/>
        </authorList>
    </citation>
    <scope>NUCLEOTIDE SEQUENCE</scope>
    <source>
        <strain evidence="7">D2M1</strain>
    </source>
</reference>
<dbReference type="InterPro" id="IPR036388">
    <property type="entry name" value="WH-like_DNA-bd_sf"/>
</dbReference>
<dbReference type="PANTHER" id="PTHR30579:SF3">
    <property type="entry name" value="TRANSCRIPTIONAL REGULATORY PROTEIN"/>
    <property type="match status" value="1"/>
</dbReference>
<keyword evidence="2" id="KW-0805">Transcription regulation</keyword>
<keyword evidence="3" id="KW-0238">DNA-binding</keyword>
<evidence type="ECO:0000256" key="3">
    <source>
        <dbReference type="ARBA" id="ARBA00023125"/>
    </source>
</evidence>
<dbReference type="SUPFAM" id="SSF46785">
    <property type="entry name" value="Winged helix' DNA-binding domain"/>
    <property type="match status" value="1"/>
</dbReference>
<dbReference type="PROSITE" id="PS50931">
    <property type="entry name" value="HTH_LYSR"/>
    <property type="match status" value="1"/>
</dbReference>
<evidence type="ECO:0000256" key="5">
    <source>
        <dbReference type="SAM" id="Coils"/>
    </source>
</evidence>
<evidence type="ECO:0000256" key="2">
    <source>
        <dbReference type="ARBA" id="ARBA00023015"/>
    </source>
</evidence>
<dbReference type="InterPro" id="IPR005119">
    <property type="entry name" value="LysR_subst-bd"/>
</dbReference>
<evidence type="ECO:0000313" key="8">
    <source>
        <dbReference type="Proteomes" id="UP001148932"/>
    </source>
</evidence>
<dbReference type="InterPro" id="IPR036390">
    <property type="entry name" value="WH_DNA-bd_sf"/>
</dbReference>
<protein>
    <submittedName>
        <fullName evidence="7">LysR family transcriptional regulator</fullName>
    </submittedName>
</protein>
<dbReference type="Pfam" id="PF03466">
    <property type="entry name" value="LysR_substrate"/>
    <property type="match status" value="1"/>
</dbReference>
<dbReference type="EMBL" id="JAPCKI010000017">
    <property type="protein sequence ID" value="MDD2179914.1"/>
    <property type="molecule type" value="Genomic_DNA"/>
</dbReference>
<dbReference type="RefSeq" id="WP_274113493.1">
    <property type="nucleotide sequence ID" value="NZ_JAPCKI010000017.1"/>
</dbReference>
<keyword evidence="4" id="KW-0804">Transcription</keyword>
<proteinExistence type="inferred from homology"/>
<evidence type="ECO:0000256" key="1">
    <source>
        <dbReference type="ARBA" id="ARBA00009437"/>
    </source>
</evidence>
<feature type="coiled-coil region" evidence="5">
    <location>
        <begin position="68"/>
        <end position="96"/>
    </location>
</feature>
<dbReference type="Gene3D" id="1.10.10.10">
    <property type="entry name" value="Winged helix-like DNA-binding domain superfamily/Winged helix DNA-binding domain"/>
    <property type="match status" value="1"/>
</dbReference>
<dbReference type="Proteomes" id="UP001148932">
    <property type="component" value="Unassembled WGS sequence"/>
</dbReference>
<organism evidence="7 8">
    <name type="scientific">Acidovorax benzenivorans</name>
    <dbReference type="NCBI Taxonomy" id="2987520"/>
    <lineage>
        <taxon>Bacteria</taxon>
        <taxon>Pseudomonadati</taxon>
        <taxon>Pseudomonadota</taxon>
        <taxon>Betaproteobacteria</taxon>
        <taxon>Burkholderiales</taxon>
        <taxon>Comamonadaceae</taxon>
        <taxon>Acidovorax</taxon>
    </lineage>
</organism>